<keyword evidence="6" id="KW-1185">Reference proteome</keyword>
<dbReference type="SUPFAM" id="SSF48452">
    <property type="entry name" value="TPR-like"/>
    <property type="match status" value="1"/>
</dbReference>
<sequence length="873" mass="91486">MFGNDPLTGRGAELTDIGRALGGDGKFSGAVIAGPAGVGKTRLAREVLARADAAGTRTKWVVGTESARPLPLGAFTGLIGDTGPNPMASVRNIVNSLVAQQQKDRVLVGVDDAHLLDGLSAHVVHLLAQSRGVRLVVTVRTGSSEPDAVTALWRDGLLTRLDLGPLSPSATHDLIEKSLDGPVDTRSAQRFWKLTGGNALFLRQLLKDQVAAERIRQVAGVWMWDENVAVSSSIGDVVGQQLGRLTPELALVVDTLSLCEPLQVDVLGELVNRADVAVAEQMHLITVERTDAGLFARLAHPLFGELRRATAGEMYLSTIRGRLSRRLAHDDRDMHRTVRRALLLLESDLEPDPELYLRSARFAMTLLDLELAERFSAAAAGCGVGEASSVQAMNMVLLGRGEQAEVVLRQLSEAGGGDQHQWATVRAANLIWMLGNPTEAWAILEGLAASDETPAELATRHAIEACVDAVSARCSVAAEKARAALASEDLPDFHAMMASVALVMALGAMGEVDDIGGVADRALARAATSFQASHMRFWFGSVHARACRLTGRIDDCVTSANLLADSAREVPGLAYANLAFLLGHAALVSGDLPRAAKLLHEALAGVEKHGVTTGLRPASCFALAETHAKLGEPEASMAALSEARQCVPVDYSFMHTGLSVATGWALAAGGALAEAVAAVQAGAVAAAERGQPTHELACLQAAVQWGDASGAPRARQLANSLDLPLANTIARHAESLSAGDGRGLLAVAGEYRESGDRATAADAAAQAAVAFSAGQEGKRGLYAAALAQELADECGGLCTPALRSPVVPVPFTGRQREIAELVAAGLSNRDIADRLVTSVRTVEGHVYRACRQVGAASRADLAAIMRAGPGRRP</sequence>
<dbReference type="SUPFAM" id="SSF46894">
    <property type="entry name" value="C-terminal effector domain of the bipartite response regulators"/>
    <property type="match status" value="1"/>
</dbReference>
<dbReference type="PANTHER" id="PTHR44688">
    <property type="entry name" value="DNA-BINDING TRANSCRIPTIONAL ACTIVATOR DEVR_DOSR"/>
    <property type="match status" value="1"/>
</dbReference>
<dbReference type="SUPFAM" id="SSF52540">
    <property type="entry name" value="P-loop containing nucleoside triphosphate hydrolases"/>
    <property type="match status" value="1"/>
</dbReference>
<reference evidence="5 6" key="1">
    <citation type="journal article" date="2019" name="Environ. Microbiol.">
        <title>Species interactions and distinct microbial communities in high Arctic permafrost affected cryosols are associated with the CH4 and CO2 gas fluxes.</title>
        <authorList>
            <person name="Altshuler I."/>
            <person name="Hamel J."/>
            <person name="Turney S."/>
            <person name="Magnuson E."/>
            <person name="Levesque R."/>
            <person name="Greer C."/>
            <person name="Whyte L.G."/>
        </authorList>
    </citation>
    <scope>NUCLEOTIDE SEQUENCE [LARGE SCALE GENOMIC DNA]</scope>
    <source>
        <strain evidence="5 6">S5.20</strain>
    </source>
</reference>
<feature type="domain" description="HTH luxR-type" evidence="4">
    <location>
        <begin position="804"/>
        <end position="869"/>
    </location>
</feature>
<dbReference type="Gene3D" id="1.10.10.10">
    <property type="entry name" value="Winged helix-like DNA-binding domain superfamily/Winged helix DNA-binding domain"/>
    <property type="match status" value="1"/>
</dbReference>
<dbReference type="Gene3D" id="1.25.40.10">
    <property type="entry name" value="Tetratricopeptide repeat domain"/>
    <property type="match status" value="1"/>
</dbReference>
<evidence type="ECO:0000256" key="1">
    <source>
        <dbReference type="ARBA" id="ARBA00023015"/>
    </source>
</evidence>
<evidence type="ECO:0000256" key="2">
    <source>
        <dbReference type="ARBA" id="ARBA00023125"/>
    </source>
</evidence>
<dbReference type="InterPro" id="IPR000792">
    <property type="entry name" value="Tscrpt_reg_LuxR_C"/>
</dbReference>
<accession>A0A502EDE8</accession>
<dbReference type="CDD" id="cd06170">
    <property type="entry name" value="LuxR_C_like"/>
    <property type="match status" value="1"/>
</dbReference>
<keyword evidence="2" id="KW-0238">DNA-binding</keyword>
<dbReference type="Gene3D" id="3.40.50.300">
    <property type="entry name" value="P-loop containing nucleotide triphosphate hydrolases"/>
    <property type="match status" value="1"/>
</dbReference>
<evidence type="ECO:0000256" key="3">
    <source>
        <dbReference type="ARBA" id="ARBA00023163"/>
    </source>
</evidence>
<keyword evidence="3" id="KW-0804">Transcription</keyword>
<dbReference type="SMART" id="SM00421">
    <property type="entry name" value="HTH_LUXR"/>
    <property type="match status" value="1"/>
</dbReference>
<dbReference type="InterPro" id="IPR016032">
    <property type="entry name" value="Sig_transdc_resp-reg_C-effctor"/>
</dbReference>
<proteinExistence type="predicted"/>
<dbReference type="PRINTS" id="PR00038">
    <property type="entry name" value="HTHLUXR"/>
</dbReference>
<keyword evidence="1" id="KW-0805">Transcription regulation</keyword>
<dbReference type="Proteomes" id="UP000320095">
    <property type="component" value="Unassembled WGS sequence"/>
</dbReference>
<dbReference type="EMBL" id="RCZG01000002">
    <property type="protein sequence ID" value="TPG35698.1"/>
    <property type="molecule type" value="Genomic_DNA"/>
</dbReference>
<evidence type="ECO:0000313" key="6">
    <source>
        <dbReference type="Proteomes" id="UP000320095"/>
    </source>
</evidence>
<comment type="caution">
    <text evidence="5">The sequence shown here is derived from an EMBL/GenBank/DDBJ whole genome shotgun (WGS) entry which is preliminary data.</text>
</comment>
<dbReference type="InterPro" id="IPR036388">
    <property type="entry name" value="WH-like_DNA-bd_sf"/>
</dbReference>
<dbReference type="AlphaFoldDB" id="A0A502EDE8"/>
<dbReference type="GO" id="GO:0006355">
    <property type="term" value="P:regulation of DNA-templated transcription"/>
    <property type="evidence" value="ECO:0007669"/>
    <property type="project" value="InterPro"/>
</dbReference>
<dbReference type="PANTHER" id="PTHR44688:SF16">
    <property type="entry name" value="DNA-BINDING TRANSCRIPTIONAL ACTIVATOR DEVR_DOSR"/>
    <property type="match status" value="1"/>
</dbReference>
<dbReference type="GO" id="GO:0003677">
    <property type="term" value="F:DNA binding"/>
    <property type="evidence" value="ECO:0007669"/>
    <property type="project" value="UniProtKB-KW"/>
</dbReference>
<dbReference type="RefSeq" id="WP_140688976.1">
    <property type="nucleotide sequence ID" value="NZ_RCZG01000002.1"/>
</dbReference>
<organism evidence="5 6">
    <name type="scientific">Mycolicibacterium hodleri</name>
    <dbReference type="NCBI Taxonomy" id="49897"/>
    <lineage>
        <taxon>Bacteria</taxon>
        <taxon>Bacillati</taxon>
        <taxon>Actinomycetota</taxon>
        <taxon>Actinomycetes</taxon>
        <taxon>Mycobacteriales</taxon>
        <taxon>Mycobacteriaceae</taxon>
        <taxon>Mycolicibacterium</taxon>
    </lineage>
</organism>
<name>A0A502EDE8_9MYCO</name>
<dbReference type="InterPro" id="IPR011990">
    <property type="entry name" value="TPR-like_helical_dom_sf"/>
</dbReference>
<dbReference type="OrthoDB" id="3197423at2"/>
<gene>
    <name evidence="5" type="ORF">EAH80_06400</name>
</gene>
<evidence type="ECO:0000259" key="4">
    <source>
        <dbReference type="PROSITE" id="PS50043"/>
    </source>
</evidence>
<dbReference type="InterPro" id="IPR027417">
    <property type="entry name" value="P-loop_NTPase"/>
</dbReference>
<dbReference type="Pfam" id="PF00196">
    <property type="entry name" value="GerE"/>
    <property type="match status" value="1"/>
</dbReference>
<evidence type="ECO:0000313" key="5">
    <source>
        <dbReference type="EMBL" id="TPG35698.1"/>
    </source>
</evidence>
<protein>
    <submittedName>
        <fullName evidence="5">Helix-turn-helix transcriptional regulator</fullName>
    </submittedName>
</protein>
<dbReference type="PROSITE" id="PS50043">
    <property type="entry name" value="HTH_LUXR_2"/>
    <property type="match status" value="1"/>
</dbReference>